<organism evidence="1 2">
    <name type="scientific">Bombella favorum</name>
    <dbReference type="NCBI Taxonomy" id="2039164"/>
    <lineage>
        <taxon>Bacteria</taxon>
        <taxon>Pseudomonadati</taxon>
        <taxon>Pseudomonadota</taxon>
        <taxon>Alphaproteobacteria</taxon>
        <taxon>Acetobacterales</taxon>
        <taxon>Acetobacteraceae</taxon>
        <taxon>Bombella</taxon>
    </lineage>
</organism>
<sequence>MVKDFRPYTFAIDVSSVAFKVAQQILSQMQSSNRVFPLWSGAIRTVAFYLAAYDVTFETQKGIKASFRLKRV</sequence>
<dbReference type="Proteomes" id="UP001516390">
    <property type="component" value="Unassembled WGS sequence"/>
</dbReference>
<accession>A0ABR5ZL87</accession>
<reference evidence="1 2" key="1">
    <citation type="submission" date="2017-09" db="EMBL/GenBank/DDBJ databases">
        <authorList>
            <person name="Jakob F."/>
        </authorList>
    </citation>
    <scope>NUCLEOTIDE SEQUENCE [LARGE SCALE GENOMIC DNA]</scope>
    <source>
        <strain evidence="1 2">TMW 2.1880</strain>
    </source>
</reference>
<comment type="caution">
    <text evidence="1">The sequence shown here is derived from an EMBL/GenBank/DDBJ whole genome shotgun (WGS) entry which is preliminary data.</text>
</comment>
<evidence type="ECO:0000313" key="1">
    <source>
        <dbReference type="EMBL" id="MBA5725004.1"/>
    </source>
</evidence>
<evidence type="ECO:0000313" key="2">
    <source>
        <dbReference type="Proteomes" id="UP001516390"/>
    </source>
</evidence>
<gene>
    <name evidence="1" type="ORF">CPA57_01750</name>
</gene>
<keyword evidence="2" id="KW-1185">Reference proteome</keyword>
<proteinExistence type="predicted"/>
<protein>
    <submittedName>
        <fullName evidence="1">Uncharacterized protein</fullName>
    </submittedName>
</protein>
<dbReference type="EMBL" id="NWUS01000001">
    <property type="protein sequence ID" value="MBA5725004.1"/>
    <property type="molecule type" value="Genomic_DNA"/>
</dbReference>
<name>A0ABR5ZL87_9PROT</name>